<gene>
    <name evidence="2" type="ORF">EJ03DRAFT_323053</name>
</gene>
<dbReference type="PANTHER" id="PTHR42085:SF2">
    <property type="entry name" value="F-BOX DOMAIN-CONTAINING PROTEIN"/>
    <property type="match status" value="1"/>
</dbReference>
<protein>
    <recommendedName>
        <fullName evidence="4">F-box domain-containing protein</fullName>
    </recommendedName>
</protein>
<evidence type="ECO:0008006" key="4">
    <source>
        <dbReference type="Google" id="ProtNLM"/>
    </source>
</evidence>
<dbReference type="EMBL" id="ML995808">
    <property type="protein sequence ID" value="KAF2774481.1"/>
    <property type="molecule type" value="Genomic_DNA"/>
</dbReference>
<keyword evidence="3" id="KW-1185">Reference proteome</keyword>
<evidence type="ECO:0000313" key="2">
    <source>
        <dbReference type="EMBL" id="KAF2774481.1"/>
    </source>
</evidence>
<evidence type="ECO:0000313" key="3">
    <source>
        <dbReference type="Proteomes" id="UP000799436"/>
    </source>
</evidence>
<evidence type="ECO:0000256" key="1">
    <source>
        <dbReference type="SAM" id="MobiDB-lite"/>
    </source>
</evidence>
<sequence>MASDEQDVQTTTSPRDSSEPSEGILKTIMGLRGLDISQESLFDFELPPGSTEWPLSPYGPQSPHLQYAKGRRSARDKRCSAVASPARPIKARKPKRSTSAKRKAEPRQDHGPLPPRDEPLHLLNLPGELRDIIYDILCLRKDQLYAQLRPTLQKEGRHLRKILRRHPTEPILALVNKQLRREVLSVFYGANSFVFRRSNETLLEKYSMTNPIHLARFMTPATCFIRKVELKFEAKGGLGIQFHFSHKLRKSQAEVVTISHDLAKTYCSCLEDNAVAETLAEGNTSGVGRDLVGLASLLSIQRQNKLDGVAHKDQLEGGMYKLPTARCVLCHRANLAHVSAGM</sequence>
<dbReference type="AlphaFoldDB" id="A0A6G1LNF4"/>
<reference evidence="2" key="1">
    <citation type="journal article" date="2020" name="Stud. Mycol.">
        <title>101 Dothideomycetes genomes: a test case for predicting lifestyles and emergence of pathogens.</title>
        <authorList>
            <person name="Haridas S."/>
            <person name="Albert R."/>
            <person name="Binder M."/>
            <person name="Bloem J."/>
            <person name="Labutti K."/>
            <person name="Salamov A."/>
            <person name="Andreopoulos B."/>
            <person name="Baker S."/>
            <person name="Barry K."/>
            <person name="Bills G."/>
            <person name="Bluhm B."/>
            <person name="Cannon C."/>
            <person name="Castanera R."/>
            <person name="Culley D."/>
            <person name="Daum C."/>
            <person name="Ezra D."/>
            <person name="Gonzalez J."/>
            <person name="Henrissat B."/>
            <person name="Kuo A."/>
            <person name="Liang C."/>
            <person name="Lipzen A."/>
            <person name="Lutzoni F."/>
            <person name="Magnuson J."/>
            <person name="Mondo S."/>
            <person name="Nolan M."/>
            <person name="Ohm R."/>
            <person name="Pangilinan J."/>
            <person name="Park H.-J."/>
            <person name="Ramirez L."/>
            <person name="Alfaro M."/>
            <person name="Sun H."/>
            <person name="Tritt A."/>
            <person name="Yoshinaga Y."/>
            <person name="Zwiers L.-H."/>
            <person name="Turgeon B."/>
            <person name="Goodwin S."/>
            <person name="Spatafora J."/>
            <person name="Crous P."/>
            <person name="Grigoriev I."/>
        </authorList>
    </citation>
    <scope>NUCLEOTIDE SEQUENCE</scope>
    <source>
        <strain evidence="2">CBS 116005</strain>
    </source>
</reference>
<feature type="region of interest" description="Disordered" evidence="1">
    <location>
        <begin position="1"/>
        <end position="23"/>
    </location>
</feature>
<feature type="compositionally biased region" description="Basic and acidic residues" evidence="1">
    <location>
        <begin position="102"/>
        <end position="119"/>
    </location>
</feature>
<dbReference type="InterPro" id="IPR038883">
    <property type="entry name" value="AN11006-like"/>
</dbReference>
<feature type="compositionally biased region" description="Basic residues" evidence="1">
    <location>
        <begin position="89"/>
        <end position="101"/>
    </location>
</feature>
<feature type="region of interest" description="Disordered" evidence="1">
    <location>
        <begin position="43"/>
        <end position="119"/>
    </location>
</feature>
<dbReference type="Proteomes" id="UP000799436">
    <property type="component" value="Unassembled WGS sequence"/>
</dbReference>
<organism evidence="2 3">
    <name type="scientific">Teratosphaeria nubilosa</name>
    <dbReference type="NCBI Taxonomy" id="161662"/>
    <lineage>
        <taxon>Eukaryota</taxon>
        <taxon>Fungi</taxon>
        <taxon>Dikarya</taxon>
        <taxon>Ascomycota</taxon>
        <taxon>Pezizomycotina</taxon>
        <taxon>Dothideomycetes</taxon>
        <taxon>Dothideomycetidae</taxon>
        <taxon>Mycosphaerellales</taxon>
        <taxon>Teratosphaeriaceae</taxon>
        <taxon>Teratosphaeria</taxon>
    </lineage>
</organism>
<name>A0A6G1LNF4_9PEZI</name>
<proteinExistence type="predicted"/>
<dbReference type="OrthoDB" id="62952at2759"/>
<accession>A0A6G1LNF4</accession>
<dbReference type="PANTHER" id="PTHR42085">
    <property type="entry name" value="F-BOX DOMAIN-CONTAINING PROTEIN"/>
    <property type="match status" value="1"/>
</dbReference>